<evidence type="ECO:0000256" key="7">
    <source>
        <dbReference type="SAM" id="MobiDB-lite"/>
    </source>
</evidence>
<feature type="region of interest" description="Disordered" evidence="7">
    <location>
        <begin position="640"/>
        <end position="665"/>
    </location>
</feature>
<keyword evidence="4 8" id="KW-0812">Transmembrane</keyword>
<protein>
    <recommendedName>
        <fullName evidence="10">Chitin synthase</fullName>
    </recommendedName>
</protein>
<dbReference type="Pfam" id="PF03142">
    <property type="entry name" value="Chitin_synth_2"/>
    <property type="match status" value="2"/>
</dbReference>
<evidence type="ECO:0008006" key="10">
    <source>
        <dbReference type="Google" id="ProtNLM"/>
    </source>
</evidence>
<dbReference type="AlphaFoldDB" id="A0A6C0F484"/>
<evidence type="ECO:0000256" key="3">
    <source>
        <dbReference type="ARBA" id="ARBA00022679"/>
    </source>
</evidence>
<dbReference type="PANTHER" id="PTHR22914">
    <property type="entry name" value="CHITIN SYNTHASE"/>
    <property type="match status" value="1"/>
</dbReference>
<name>A0A6C0F484_9ZZZZ</name>
<evidence type="ECO:0000256" key="5">
    <source>
        <dbReference type="ARBA" id="ARBA00023136"/>
    </source>
</evidence>
<accession>A0A6C0F484</accession>
<keyword evidence="6" id="KW-0325">Glycoprotein</keyword>
<reference evidence="9" key="1">
    <citation type="journal article" date="2020" name="Nature">
        <title>Giant virus diversity and host interactions through global metagenomics.</title>
        <authorList>
            <person name="Schulz F."/>
            <person name="Roux S."/>
            <person name="Paez-Espino D."/>
            <person name="Jungbluth S."/>
            <person name="Walsh D.A."/>
            <person name="Denef V.J."/>
            <person name="McMahon K.D."/>
            <person name="Konstantinidis K.T."/>
            <person name="Eloe-Fadrosh E.A."/>
            <person name="Kyrpides N.C."/>
            <person name="Woyke T."/>
        </authorList>
    </citation>
    <scope>NUCLEOTIDE SEQUENCE</scope>
    <source>
        <strain evidence="9">GVMAG-M-3300009161-52</strain>
    </source>
</reference>
<evidence type="ECO:0000256" key="1">
    <source>
        <dbReference type="ARBA" id="ARBA00004651"/>
    </source>
</evidence>
<feature type="transmembrane region" description="Helical" evidence="8">
    <location>
        <begin position="42"/>
        <end position="68"/>
    </location>
</feature>
<feature type="region of interest" description="Disordered" evidence="7">
    <location>
        <begin position="707"/>
        <end position="751"/>
    </location>
</feature>
<feature type="transmembrane region" description="Helical" evidence="8">
    <location>
        <begin position="529"/>
        <end position="552"/>
    </location>
</feature>
<keyword evidence="8" id="KW-1133">Transmembrane helix</keyword>
<keyword evidence="3" id="KW-0808">Transferase</keyword>
<evidence type="ECO:0000256" key="8">
    <source>
        <dbReference type="SAM" id="Phobius"/>
    </source>
</evidence>
<dbReference type="GO" id="GO:0030428">
    <property type="term" value="C:cell septum"/>
    <property type="evidence" value="ECO:0007669"/>
    <property type="project" value="TreeGrafter"/>
</dbReference>
<evidence type="ECO:0000313" key="9">
    <source>
        <dbReference type="EMBL" id="QHT34045.1"/>
    </source>
</evidence>
<dbReference type="GO" id="GO:0005886">
    <property type="term" value="C:plasma membrane"/>
    <property type="evidence" value="ECO:0007669"/>
    <property type="project" value="UniProtKB-SubCell"/>
</dbReference>
<dbReference type="GO" id="GO:0004100">
    <property type="term" value="F:chitin synthase activity"/>
    <property type="evidence" value="ECO:0007669"/>
    <property type="project" value="InterPro"/>
</dbReference>
<keyword evidence="5 8" id="KW-0472">Membrane</keyword>
<comment type="subcellular location">
    <subcellularLocation>
        <location evidence="1">Cell membrane</location>
        <topology evidence="1">Multi-pass membrane protein</topology>
    </subcellularLocation>
</comment>
<evidence type="ECO:0000256" key="6">
    <source>
        <dbReference type="ARBA" id="ARBA00023180"/>
    </source>
</evidence>
<organism evidence="9">
    <name type="scientific">viral metagenome</name>
    <dbReference type="NCBI Taxonomy" id="1070528"/>
    <lineage>
        <taxon>unclassified sequences</taxon>
        <taxon>metagenomes</taxon>
        <taxon>organismal metagenomes</taxon>
    </lineage>
</organism>
<dbReference type="InterPro" id="IPR004835">
    <property type="entry name" value="Chitin_synth"/>
</dbReference>
<dbReference type="GO" id="GO:0031505">
    <property type="term" value="P:fungal-type cell wall organization"/>
    <property type="evidence" value="ECO:0007669"/>
    <property type="project" value="TreeGrafter"/>
</dbReference>
<dbReference type="PANTHER" id="PTHR22914:SF13">
    <property type="entry name" value="CHITIN SYNTHASE"/>
    <property type="match status" value="1"/>
</dbReference>
<proteinExistence type="predicted"/>
<evidence type="ECO:0000256" key="2">
    <source>
        <dbReference type="ARBA" id="ARBA00022475"/>
    </source>
</evidence>
<dbReference type="GO" id="GO:0006031">
    <property type="term" value="P:chitin biosynthetic process"/>
    <property type="evidence" value="ECO:0007669"/>
    <property type="project" value="TreeGrafter"/>
</dbReference>
<sequence length="751" mass="85397">MSVSSYLSSLSIRKQKYAIILVLLSLNTLLSVVVTIYNKNWYIFICILGLESFIKCINIILIISVSIWKWIKQKRTSRSEIYKITPEEINTTTTSTSTPTSTSTSTSKFLYVLPCYNETENELRNTIESINNQVKVSQHSKILVVICDGKIPSGKAKYSMKTNEILTDIIFKDYITFTKVYEDAYKMWDSKWNDLEVHTGIMNGMKFIIFIKSYNLGKRDSLTLVRRMTHYYNTSKDLSNEYNIIEYYGYLSTEILDFTDTAFDVETIVYDDIEPEAIDTIDKLIKAVSIETPTLPPPVTYKENKININTKIDYIIGTDADTILDPYCAYELIYTIQNASSNTVGVVGFVDVVKSWNPLVIYQYCEYVYAQCLKRYAQSNITHKVSCLSGCDQLIKVCKETCGNAILDNFNRLPEKNESILNHIRSYASEDRNHICLMFAMYPYVETVQTIKAISYTHVPDTIMKFTRQRKRWCAGASSNDLLIVVNPNHNKWERLQSFVNVLIFVSNIFVFVATIQFIMSIILYPTYLILQLATIMLIPALYSLLIPIIIYNDGISSDSSNSRDNIRFRIMNKNTNNHTQNNTQNHIIKSKLYNIMYYYAGFLIYYIFGSLLNLSIYFYTFYYLDDLNWNRKRVGDGEVERDGNGAGTGNTGGGNGAGGSETSSNSSNHSIVGCEIAHTCNCLKWILTYGCSCKYARSDNDEYSEKSSICDGGSSDGGSSNGGSNGGSNDNNKKSKKKINIDELWDNSEI</sequence>
<evidence type="ECO:0000256" key="4">
    <source>
        <dbReference type="ARBA" id="ARBA00022692"/>
    </source>
</evidence>
<feature type="transmembrane region" description="Helical" evidence="8">
    <location>
        <begin position="499"/>
        <end position="523"/>
    </location>
</feature>
<dbReference type="EMBL" id="MN738983">
    <property type="protein sequence ID" value="QHT34045.1"/>
    <property type="molecule type" value="Genomic_DNA"/>
</dbReference>
<feature type="transmembrane region" description="Helical" evidence="8">
    <location>
        <begin position="598"/>
        <end position="625"/>
    </location>
</feature>
<feature type="compositionally biased region" description="Gly residues" evidence="7">
    <location>
        <begin position="715"/>
        <end position="727"/>
    </location>
</feature>
<keyword evidence="2" id="KW-1003">Cell membrane</keyword>
<feature type="transmembrane region" description="Helical" evidence="8">
    <location>
        <begin position="17"/>
        <end position="36"/>
    </location>
</feature>
<feature type="compositionally biased region" description="Gly residues" evidence="7">
    <location>
        <begin position="645"/>
        <end position="660"/>
    </location>
</feature>